<reference evidence="2 3" key="1">
    <citation type="submission" date="2019-04" db="EMBL/GenBank/DDBJ databases">
        <title>Whole Genome Sequencing of Pectobacterium punjabense SS95.</title>
        <authorList>
            <person name="Sarfraz S."/>
            <person name="Oulghazi S."/>
            <person name="Roques C."/>
            <person name="Vandecasteele C."/>
            <person name="Faure D."/>
        </authorList>
    </citation>
    <scope>NUCLEOTIDE SEQUENCE [LARGE SCALE GENOMIC DNA]</scope>
    <source>
        <strain evidence="2 3">SS95</strain>
    </source>
</reference>
<keyword evidence="1" id="KW-0472">Membrane</keyword>
<proteinExistence type="predicted"/>
<accession>A0ABX6L0P2</accession>
<evidence type="ECO:0000313" key="2">
    <source>
        <dbReference type="EMBL" id="QJA19898.1"/>
    </source>
</evidence>
<evidence type="ECO:0008006" key="4">
    <source>
        <dbReference type="Google" id="ProtNLM"/>
    </source>
</evidence>
<dbReference type="RefSeq" id="WP_107169421.1">
    <property type="nucleotide sequence ID" value="NZ_CP038498.1"/>
</dbReference>
<feature type="transmembrane region" description="Helical" evidence="1">
    <location>
        <begin position="44"/>
        <end position="65"/>
    </location>
</feature>
<sequence>MENNIVLSGFFIFLIVSIYFGSWSVFFYNKKFRLDERSLDQQPIFWYAVASPLIVFFILGIFVWKDSIPDFSRHGFDEFYSISKFPLSILALSPILGAFVASVHRTIQTERQIEKTNEQLKLVKVKNNADLFYSHYKYTLDEMKNVEVINFFENPLSFRDKLKKNISTDDGNKIEIKLNIKYPGKLYKKIFNSMDKNLKDGFEVNVNGGFFIKVIEELDLLTEVLNRYDFEISLDNDCYHIDSKVTFDFFKCEFLSEMKSIVDRLIDEFCLEKKHFEWKVIDDLIDVNKFDVLFNNPESYLESSDSKIVNHYIGFVKILQEYILLFCDCIQEVISIIESDPFYDYYLDFRNKEIDFDINSYCVELITTKFFRNNIQF</sequence>
<keyword evidence="3" id="KW-1185">Reference proteome</keyword>
<dbReference type="EMBL" id="CP038498">
    <property type="protein sequence ID" value="QJA19898.1"/>
    <property type="molecule type" value="Genomic_DNA"/>
</dbReference>
<keyword evidence="1" id="KW-0812">Transmembrane</keyword>
<name>A0ABX6L0P2_9GAMM</name>
<feature type="transmembrane region" description="Helical" evidence="1">
    <location>
        <begin position="6"/>
        <end position="28"/>
    </location>
</feature>
<feature type="transmembrane region" description="Helical" evidence="1">
    <location>
        <begin position="85"/>
        <end position="103"/>
    </location>
</feature>
<protein>
    <recommendedName>
        <fullName evidence="4">Phage abortive infection protein</fullName>
    </recommendedName>
</protein>
<evidence type="ECO:0000256" key="1">
    <source>
        <dbReference type="SAM" id="Phobius"/>
    </source>
</evidence>
<dbReference type="Proteomes" id="UP000502681">
    <property type="component" value="Chromosome"/>
</dbReference>
<evidence type="ECO:0000313" key="3">
    <source>
        <dbReference type="Proteomes" id="UP000502681"/>
    </source>
</evidence>
<organism evidence="2 3">
    <name type="scientific">Pectobacterium punjabense</name>
    <dbReference type="NCBI Taxonomy" id="2108399"/>
    <lineage>
        <taxon>Bacteria</taxon>
        <taxon>Pseudomonadati</taxon>
        <taxon>Pseudomonadota</taxon>
        <taxon>Gammaproteobacteria</taxon>
        <taxon>Enterobacterales</taxon>
        <taxon>Pectobacteriaceae</taxon>
        <taxon>Pectobacterium</taxon>
    </lineage>
</organism>
<keyword evidence="1" id="KW-1133">Transmembrane helix</keyword>
<gene>
    <name evidence="2" type="ORF">E2566_08190</name>
</gene>
<dbReference type="GeneID" id="90762916"/>